<dbReference type="Gene3D" id="3.30.519.10">
    <property type="entry name" value="Guanine Nucleotide Dissociation Inhibitor, domain 2"/>
    <property type="match status" value="1"/>
</dbReference>
<evidence type="ECO:0000313" key="3">
    <source>
        <dbReference type="Proteomes" id="UP000002899"/>
    </source>
</evidence>
<proteinExistence type="inferred from homology"/>
<dbReference type="PANTHER" id="PTHR11787:SF4">
    <property type="entry name" value="CHM, RAB ESCORT PROTEIN 1"/>
    <property type="match status" value="1"/>
</dbReference>
<evidence type="ECO:0000313" key="2">
    <source>
        <dbReference type="EMBL" id="CTQ40671.1"/>
    </source>
</evidence>
<name>A0A0K3ASZ2_BABMR</name>
<dbReference type="KEGG" id="bmic:BMR1_03g00355"/>
<dbReference type="GeneID" id="24424706"/>
<dbReference type="VEuPathDB" id="PiroplasmaDB:BMR1_03g00355"/>
<dbReference type="InterPro" id="IPR036188">
    <property type="entry name" value="FAD/NAD-bd_sf"/>
</dbReference>
<dbReference type="EMBL" id="LN871598">
    <property type="protein sequence ID" value="CTQ40671.1"/>
    <property type="molecule type" value="Genomic_DNA"/>
</dbReference>
<keyword evidence="3" id="KW-1185">Reference proteome</keyword>
<dbReference type="GO" id="GO:0016192">
    <property type="term" value="P:vesicle-mediated transport"/>
    <property type="evidence" value="ECO:0007669"/>
    <property type="project" value="TreeGrafter"/>
</dbReference>
<dbReference type="Pfam" id="PF00996">
    <property type="entry name" value="GDI"/>
    <property type="match status" value="1"/>
</dbReference>
<dbReference type="GO" id="GO:0005829">
    <property type="term" value="C:cytosol"/>
    <property type="evidence" value="ECO:0007669"/>
    <property type="project" value="TreeGrafter"/>
</dbReference>
<dbReference type="PANTHER" id="PTHR11787">
    <property type="entry name" value="RAB GDP-DISSOCIATION INHIBITOR"/>
    <property type="match status" value="1"/>
</dbReference>
<sequence length="626" mass="70676">MVEKLEADVVIYGTGLVSILTAVGLSFQGVKVILLDPNPDYGSNYRTLNLKNYITQILNGIEITHDTPDNHPSDTNNDKRTPTFASKDANANFVFNPFEHYNNELELCQIEDNINGSLQYSDNKTLSEFKYYHIDLWPKMLYGNSPAVTSLLAAGCDNYVQFTAVEGSYIYRNGHFAQLPGSKSAIFRSGDFTLLQKRNLCRFLRTTESFSNFKATKDLETSETNPISVNDIIQYGLCRVHYKDKPHNLLDRAKMYISSIGIYGRHHSPFIYPLYGTCDIVQALARAASLAGTVCMLRSVISKAQFNTVITSDDGYENETCNRFDLCLTIDTHGMTENELDLTVSEINCNFLITESHLQHIPYTCDNDTVLTGIISGYADQSDNKHQFVIPALNAHIAIFISNEKLLEEGVSTSVILNNDQSYLLQLDASSGTVPQGYYIYYMMGIITQCNGGVIECPHMINIRELFEKNKKHLSSILFASHHNSISKSADECQNYMSNNIVDECYNCGMMMTFVDEIPMAIDTIRKVKNALSARKFTTQHFKMYGSDNVIAVGDKTMCKDYIGSENEYTNEFIFHDTFGNKKKKSLVLDRLTALVEEFEEYTIDNNVDKSIQYDDGDHSKIIQFV</sequence>
<reference evidence="2 3" key="3">
    <citation type="journal article" date="2016" name="Sci. Rep.">
        <title>Genome-wide diversity and gene expression profiling of Babesia microti isolates identify polymorphic genes that mediate host-pathogen interactions.</title>
        <authorList>
            <person name="Silva J.C."/>
            <person name="Cornillot E."/>
            <person name="McCracken C."/>
            <person name="Usmani-Brown S."/>
            <person name="Dwivedi A."/>
            <person name="Ifeonu O.O."/>
            <person name="Crabtree J."/>
            <person name="Gotia H.T."/>
            <person name="Virji A.Z."/>
            <person name="Reynes C."/>
            <person name="Colinge J."/>
            <person name="Kumar V."/>
            <person name="Lawres L."/>
            <person name="Pazzi J.E."/>
            <person name="Pablo J.V."/>
            <person name="Hung C."/>
            <person name="Brancato J."/>
            <person name="Kumari P."/>
            <person name="Orvis J."/>
            <person name="Tretina K."/>
            <person name="Chibucos M."/>
            <person name="Ott S."/>
            <person name="Sadzewicz L."/>
            <person name="Sengamalay N."/>
            <person name="Shetty A.C."/>
            <person name="Su Q."/>
            <person name="Tallon L."/>
            <person name="Fraser C.M."/>
            <person name="Frutos R."/>
            <person name="Molina D.M."/>
            <person name="Krause P.J."/>
            <person name="Ben Mamoun C."/>
        </authorList>
    </citation>
    <scope>NUCLEOTIDE SEQUENCE [LARGE SCALE GENOMIC DNA]</scope>
    <source>
        <strain evidence="2 3">RI</strain>
    </source>
</reference>
<dbReference type="OrthoDB" id="1923006at2759"/>
<dbReference type="PRINTS" id="PR00891">
    <property type="entry name" value="RABGDIREP"/>
</dbReference>
<evidence type="ECO:0000256" key="1">
    <source>
        <dbReference type="ARBA" id="ARBA00005593"/>
    </source>
</evidence>
<dbReference type="GO" id="GO:0005092">
    <property type="term" value="F:GDP-dissociation inhibitor activity"/>
    <property type="evidence" value="ECO:0007669"/>
    <property type="project" value="InterPro"/>
</dbReference>
<dbReference type="AlphaFoldDB" id="A0A0K3ASZ2"/>
<reference evidence="2 3" key="1">
    <citation type="journal article" date="2012" name="Nucleic Acids Res.">
        <title>Sequencing of the smallest Apicomplexan genome from the human pathogen Babesia microti.</title>
        <authorList>
            <person name="Cornillot E."/>
            <person name="Hadj-Kaddour K."/>
            <person name="Dassouli A."/>
            <person name="Noel B."/>
            <person name="Ranwez V."/>
            <person name="Vacherie B."/>
            <person name="Augagneur Y."/>
            <person name="Bres V."/>
            <person name="Duclos A."/>
            <person name="Randazzo S."/>
            <person name="Carcy B."/>
            <person name="Debierre-Grockiego F."/>
            <person name="Delbecq S."/>
            <person name="Moubri-Menage K."/>
            <person name="Shams-Eldin H."/>
            <person name="Usmani-Brown S."/>
            <person name="Bringaud F."/>
            <person name="Wincker P."/>
            <person name="Vivares C.P."/>
            <person name="Schwarz R.T."/>
            <person name="Schetters T.P."/>
            <person name="Krause P.J."/>
            <person name="Gorenflot A."/>
            <person name="Berry V."/>
            <person name="Barbe V."/>
            <person name="Ben Mamoun C."/>
        </authorList>
    </citation>
    <scope>NUCLEOTIDE SEQUENCE [LARGE SCALE GENOMIC DNA]</scope>
    <source>
        <strain evidence="2 3">RI</strain>
    </source>
</reference>
<comment type="similarity">
    <text evidence="1">Belongs to the Rab GDI family.</text>
</comment>
<dbReference type="RefSeq" id="XP_012648682.1">
    <property type="nucleotide sequence ID" value="XM_012793228.1"/>
</dbReference>
<dbReference type="GO" id="GO:0007264">
    <property type="term" value="P:small GTPase-mediated signal transduction"/>
    <property type="evidence" value="ECO:0007669"/>
    <property type="project" value="InterPro"/>
</dbReference>
<accession>A0A0K3ASZ2</accession>
<dbReference type="GO" id="GO:0005634">
    <property type="term" value="C:nucleus"/>
    <property type="evidence" value="ECO:0007669"/>
    <property type="project" value="TreeGrafter"/>
</dbReference>
<dbReference type="InterPro" id="IPR018203">
    <property type="entry name" value="GDP_dissociation_inhibitor"/>
</dbReference>
<reference evidence="2 3" key="2">
    <citation type="journal article" date="2013" name="PLoS ONE">
        <title>Whole genome mapping and re-organization of the nuclear and mitochondrial genomes of Babesia microti isolates.</title>
        <authorList>
            <person name="Cornillot E."/>
            <person name="Dassouli A."/>
            <person name="Garg A."/>
            <person name="Pachikara N."/>
            <person name="Randazzo S."/>
            <person name="Depoix D."/>
            <person name="Carcy B."/>
            <person name="Delbecq S."/>
            <person name="Frutos R."/>
            <person name="Silva J.C."/>
            <person name="Sutton R."/>
            <person name="Krause P.J."/>
            <person name="Mamoun C.B."/>
        </authorList>
    </citation>
    <scope>NUCLEOTIDE SEQUENCE [LARGE SCALE GENOMIC DNA]</scope>
    <source>
        <strain evidence="2 3">RI</strain>
    </source>
</reference>
<protein>
    <submittedName>
        <fullName evidence="2">GDP dissociation inhibitor</fullName>
    </submittedName>
</protein>
<dbReference type="Proteomes" id="UP000002899">
    <property type="component" value="Chromosome III"/>
</dbReference>
<dbReference type="Gene3D" id="1.10.405.10">
    <property type="entry name" value="Guanine Nucleotide Dissociation Inhibitor, domain 1"/>
    <property type="match status" value="1"/>
</dbReference>
<dbReference type="GO" id="GO:0005968">
    <property type="term" value="C:Rab-protein geranylgeranyltransferase complex"/>
    <property type="evidence" value="ECO:0007669"/>
    <property type="project" value="TreeGrafter"/>
</dbReference>
<organism evidence="2 3">
    <name type="scientific">Babesia microti (strain RI)</name>
    <dbReference type="NCBI Taxonomy" id="1133968"/>
    <lineage>
        <taxon>Eukaryota</taxon>
        <taxon>Sar</taxon>
        <taxon>Alveolata</taxon>
        <taxon>Apicomplexa</taxon>
        <taxon>Aconoidasida</taxon>
        <taxon>Piroplasmida</taxon>
        <taxon>Babesiidae</taxon>
        <taxon>Babesia</taxon>
    </lineage>
</organism>
<dbReference type="SUPFAM" id="SSF51905">
    <property type="entry name" value="FAD/NAD(P)-binding domain"/>
    <property type="match status" value="1"/>
</dbReference>
<dbReference type="Gene3D" id="3.50.50.60">
    <property type="entry name" value="FAD/NAD(P)-binding domain"/>
    <property type="match status" value="1"/>
</dbReference>
<gene>
    <name evidence="2" type="ORF">BMR1_03g00355</name>
</gene>